<evidence type="ECO:0000313" key="4">
    <source>
        <dbReference type="EMBL" id="CAD6491320.1"/>
    </source>
</evidence>
<evidence type="ECO:0000256" key="1">
    <source>
        <dbReference type="ARBA" id="ARBA00022691"/>
    </source>
</evidence>
<dbReference type="Proteomes" id="UP000612009">
    <property type="component" value="Unassembled WGS sequence"/>
</dbReference>
<dbReference type="PANTHER" id="PTHR12818">
    <property type="entry name" value="TRNA (ADENINE(37)-N6)-METHYLTRANSFERASE"/>
    <property type="match status" value="1"/>
</dbReference>
<name>A0A811T6M9_9EURY</name>
<gene>
    <name evidence="4" type="ORF">FFODKBPE_00124</name>
    <name evidence="5" type="ORF">LAKADJCE_00462</name>
</gene>
<dbReference type="InterPro" id="IPR036414">
    <property type="entry name" value="YaeB_N_sf"/>
</dbReference>
<reference evidence="4" key="1">
    <citation type="submission" date="2020-10" db="EMBL/GenBank/DDBJ databases">
        <authorList>
            <person name="Hahn C.J."/>
            <person name="Laso-Perez R."/>
            <person name="Vulcano F."/>
            <person name="Vaziourakis K.-M."/>
            <person name="Stokke R."/>
            <person name="Steen I.H."/>
            <person name="Teske A."/>
            <person name="Boetius A."/>
            <person name="Liebeke M."/>
            <person name="Amann R."/>
            <person name="Knittel K."/>
        </authorList>
    </citation>
    <scope>NUCLEOTIDE SEQUENCE</scope>
    <source>
        <strain evidence="5">Gfbio:e3339647-f889-4370-9287-4fb5cb688e4c:AG392J18_GoMArc1</strain>
        <strain evidence="4">Gfbio:e3339647-f889-4370-9287-4fb5cb688e4c:AG394J04_GoMArc1</strain>
    </source>
</reference>
<proteinExistence type="inferred from homology"/>
<dbReference type="InterPro" id="IPR036413">
    <property type="entry name" value="YaeB-like_sf"/>
</dbReference>
<evidence type="ECO:0000313" key="6">
    <source>
        <dbReference type="Proteomes" id="UP000603056"/>
    </source>
</evidence>
<dbReference type="NCBIfam" id="TIGR00104">
    <property type="entry name" value="tRNA_TsaA"/>
    <property type="match status" value="1"/>
</dbReference>
<dbReference type="CDD" id="cd09281">
    <property type="entry name" value="UPF0066"/>
    <property type="match status" value="1"/>
</dbReference>
<keyword evidence="1" id="KW-0949">S-adenosyl-L-methionine</keyword>
<evidence type="ECO:0000313" key="5">
    <source>
        <dbReference type="EMBL" id="CAD6493190.1"/>
    </source>
</evidence>
<evidence type="ECO:0000256" key="2">
    <source>
        <dbReference type="ARBA" id="ARBA00033753"/>
    </source>
</evidence>
<dbReference type="InterPro" id="IPR023370">
    <property type="entry name" value="TrmO-like_N"/>
</dbReference>
<dbReference type="Pfam" id="PF01980">
    <property type="entry name" value="TrmO_N"/>
    <property type="match status" value="1"/>
</dbReference>
<dbReference type="Proteomes" id="UP000603056">
    <property type="component" value="Unassembled WGS sequence"/>
</dbReference>
<protein>
    <submittedName>
        <fullName evidence="4">S-adenosyl-L-methionine-binding protein</fullName>
    </submittedName>
</protein>
<dbReference type="SUPFAM" id="SSF118196">
    <property type="entry name" value="YaeB-like"/>
    <property type="match status" value="1"/>
</dbReference>
<accession>A0A811T6M9</accession>
<evidence type="ECO:0000259" key="3">
    <source>
        <dbReference type="PROSITE" id="PS51668"/>
    </source>
</evidence>
<dbReference type="PROSITE" id="PS51668">
    <property type="entry name" value="TSAA_2"/>
    <property type="match status" value="1"/>
</dbReference>
<dbReference type="EMBL" id="CAJHIR010000022">
    <property type="protein sequence ID" value="CAD6493190.1"/>
    <property type="molecule type" value="Genomic_DNA"/>
</dbReference>
<feature type="domain" description="TsaA-like" evidence="3">
    <location>
        <begin position="7"/>
        <end position="138"/>
    </location>
</feature>
<dbReference type="EMBL" id="CAJHIP010000003">
    <property type="protein sequence ID" value="CAD6491320.1"/>
    <property type="molecule type" value="Genomic_DNA"/>
</dbReference>
<dbReference type="AlphaFoldDB" id="A0A811T6M9"/>
<comment type="caution">
    <text evidence="4">The sequence shown here is derived from an EMBL/GenBank/DDBJ whole genome shotgun (WGS) entry which is preliminary data.</text>
</comment>
<comment type="similarity">
    <text evidence="2">Belongs to the tRNA methyltransferase O family.</text>
</comment>
<dbReference type="Gene3D" id="2.40.30.70">
    <property type="entry name" value="YaeB-like"/>
    <property type="match status" value="1"/>
</dbReference>
<dbReference type="PANTHER" id="PTHR12818:SF0">
    <property type="entry name" value="TRNA (ADENINE(37)-N6)-METHYLTRANSFERASE"/>
    <property type="match status" value="1"/>
</dbReference>
<dbReference type="InterPro" id="IPR040372">
    <property type="entry name" value="YaeB-like"/>
</dbReference>
<organism evidence="4 6">
    <name type="scientific">Candidatus Argoarchaeum ethanivorans</name>
    <dbReference type="NCBI Taxonomy" id="2608793"/>
    <lineage>
        <taxon>Archaea</taxon>
        <taxon>Methanobacteriati</taxon>
        <taxon>Methanobacteriota</taxon>
        <taxon>Stenosarchaea group</taxon>
        <taxon>Methanomicrobia</taxon>
        <taxon>Methanosarcinales</taxon>
        <taxon>Methanosarcinales incertae sedis</taxon>
        <taxon>GOM Arc I cluster</taxon>
        <taxon>Candidatus Argoarchaeum</taxon>
    </lineage>
</organism>
<sequence length="162" mass="18285">MMDKIVYSPVGIIHTGFHDKKDAPIQGVFAKDARGEIEIFKQYADGLEDVEGFSHLILIYHFHRSDGNSLISTPFLDDEPHGIFSIRHFNRPNPVGLSIVKLENVKGNILEISEVDILDGTPLLDLKPFIPFFDHRDNAKTGWLNNPNIDMARGEPGKHRSK</sequence>